<keyword evidence="2" id="KW-1185">Reference proteome</keyword>
<proteinExistence type="predicted"/>
<dbReference type="OrthoDB" id="5984008at2759"/>
<organism evidence="1 2">
    <name type="scientific">Nezara viridula</name>
    <name type="common">Southern green stink bug</name>
    <name type="synonym">Cimex viridulus</name>
    <dbReference type="NCBI Taxonomy" id="85310"/>
    <lineage>
        <taxon>Eukaryota</taxon>
        <taxon>Metazoa</taxon>
        <taxon>Ecdysozoa</taxon>
        <taxon>Arthropoda</taxon>
        <taxon>Hexapoda</taxon>
        <taxon>Insecta</taxon>
        <taxon>Pterygota</taxon>
        <taxon>Neoptera</taxon>
        <taxon>Paraneoptera</taxon>
        <taxon>Hemiptera</taxon>
        <taxon>Heteroptera</taxon>
        <taxon>Panheteroptera</taxon>
        <taxon>Pentatomomorpha</taxon>
        <taxon>Pentatomoidea</taxon>
        <taxon>Pentatomidae</taxon>
        <taxon>Pentatominae</taxon>
        <taxon>Nezara</taxon>
    </lineage>
</organism>
<gene>
    <name evidence="1" type="ORF">NEZAVI_LOCUS15746</name>
</gene>
<reference evidence="1" key="1">
    <citation type="submission" date="2022-01" db="EMBL/GenBank/DDBJ databases">
        <authorList>
            <person name="King R."/>
        </authorList>
    </citation>
    <scope>NUCLEOTIDE SEQUENCE</scope>
</reference>
<protein>
    <submittedName>
        <fullName evidence="1">Uncharacterized protein</fullName>
    </submittedName>
</protein>
<name>A0A9P0MXT0_NEZVI</name>
<evidence type="ECO:0000313" key="2">
    <source>
        <dbReference type="Proteomes" id="UP001152798"/>
    </source>
</evidence>
<dbReference type="EMBL" id="OV725083">
    <property type="protein sequence ID" value="CAH1408161.1"/>
    <property type="molecule type" value="Genomic_DNA"/>
</dbReference>
<dbReference type="AlphaFoldDB" id="A0A9P0MXT0"/>
<dbReference type="Proteomes" id="UP001152798">
    <property type="component" value="Chromosome 7"/>
</dbReference>
<evidence type="ECO:0000313" key="1">
    <source>
        <dbReference type="EMBL" id="CAH1408161.1"/>
    </source>
</evidence>
<sequence>MDLLKLKREELRKVGEWSPSSGLNITDSTAFYETTTPNITLIVMTREDIRQRAKREAMAINVIPAEQVLNGL</sequence>
<accession>A0A9P0MXT0</accession>